<name>A0A561SXD5_9PSEU</name>
<dbReference type="InterPro" id="IPR045770">
    <property type="entry name" value="DUF6223"/>
</dbReference>
<organism evidence="2 3">
    <name type="scientific">Pseudonocardia hierapolitana</name>
    <dbReference type="NCBI Taxonomy" id="1128676"/>
    <lineage>
        <taxon>Bacteria</taxon>
        <taxon>Bacillati</taxon>
        <taxon>Actinomycetota</taxon>
        <taxon>Actinomycetes</taxon>
        <taxon>Pseudonocardiales</taxon>
        <taxon>Pseudonocardiaceae</taxon>
        <taxon>Pseudonocardia</taxon>
    </lineage>
</organism>
<proteinExistence type="predicted"/>
<evidence type="ECO:0000313" key="2">
    <source>
        <dbReference type="EMBL" id="TWF79528.1"/>
    </source>
</evidence>
<feature type="transmembrane region" description="Helical" evidence="1">
    <location>
        <begin position="91"/>
        <end position="113"/>
    </location>
</feature>
<gene>
    <name evidence="2" type="ORF">FHX44_115461</name>
</gene>
<evidence type="ECO:0000256" key="1">
    <source>
        <dbReference type="SAM" id="Phobius"/>
    </source>
</evidence>
<reference evidence="2 3" key="1">
    <citation type="submission" date="2019-06" db="EMBL/GenBank/DDBJ databases">
        <title>Sequencing the genomes of 1000 actinobacteria strains.</title>
        <authorList>
            <person name="Klenk H.-P."/>
        </authorList>
    </citation>
    <scope>NUCLEOTIDE SEQUENCE [LARGE SCALE GENOMIC DNA]</scope>
    <source>
        <strain evidence="2 3">DSM 45671</strain>
    </source>
</reference>
<keyword evidence="1" id="KW-0472">Membrane</keyword>
<keyword evidence="1" id="KW-0812">Transmembrane</keyword>
<dbReference type="Pfam" id="PF19733">
    <property type="entry name" value="DUF6223"/>
    <property type="match status" value="1"/>
</dbReference>
<dbReference type="EMBL" id="VIWU01000001">
    <property type="protein sequence ID" value="TWF79528.1"/>
    <property type="molecule type" value="Genomic_DNA"/>
</dbReference>
<dbReference type="Proteomes" id="UP000321261">
    <property type="component" value="Unassembled WGS sequence"/>
</dbReference>
<comment type="caution">
    <text evidence="2">The sequence shown here is derived from an EMBL/GenBank/DDBJ whole genome shotgun (WGS) entry which is preliminary data.</text>
</comment>
<keyword evidence="3" id="KW-1185">Reference proteome</keyword>
<sequence>MSSVHLLLSAPETAHATVAAGGYVLGVGRTVPTSAAVLALAGVVVGGWALARPGDRRAVPITALVMGLIGVVVGGVHGANAAGGLGTGNGLAGAVIAVVLGLVGVVLAGLALARSRRIHRRGPIAGSKNGPAGRLT</sequence>
<evidence type="ECO:0000313" key="3">
    <source>
        <dbReference type="Proteomes" id="UP000321261"/>
    </source>
</evidence>
<feature type="transmembrane region" description="Helical" evidence="1">
    <location>
        <begin position="58"/>
        <end position="79"/>
    </location>
</feature>
<accession>A0A561SXD5</accession>
<keyword evidence="1" id="KW-1133">Transmembrane helix</keyword>
<dbReference type="OrthoDB" id="4571919at2"/>
<feature type="transmembrane region" description="Helical" evidence="1">
    <location>
        <begin position="32"/>
        <end position="51"/>
    </location>
</feature>
<protein>
    <submittedName>
        <fullName evidence="2">Uncharacterized protein</fullName>
    </submittedName>
</protein>
<dbReference type="RefSeq" id="WP_147258373.1">
    <property type="nucleotide sequence ID" value="NZ_VIWU01000001.1"/>
</dbReference>
<dbReference type="AlphaFoldDB" id="A0A561SXD5"/>